<organism evidence="2 3">
    <name type="scientific">Candolleomyces eurysporus</name>
    <dbReference type="NCBI Taxonomy" id="2828524"/>
    <lineage>
        <taxon>Eukaryota</taxon>
        <taxon>Fungi</taxon>
        <taxon>Dikarya</taxon>
        <taxon>Basidiomycota</taxon>
        <taxon>Agaricomycotina</taxon>
        <taxon>Agaricomycetes</taxon>
        <taxon>Agaricomycetidae</taxon>
        <taxon>Agaricales</taxon>
        <taxon>Agaricineae</taxon>
        <taxon>Psathyrellaceae</taxon>
        <taxon>Candolleomyces</taxon>
    </lineage>
</organism>
<gene>
    <name evidence="2" type="ORF">H1R20_g13308</name>
</gene>
<proteinExistence type="predicted"/>
<feature type="region of interest" description="Disordered" evidence="1">
    <location>
        <begin position="357"/>
        <end position="416"/>
    </location>
</feature>
<protein>
    <submittedName>
        <fullName evidence="2">Uncharacterized protein</fullName>
    </submittedName>
</protein>
<name>A0A9W8J3G4_9AGAR</name>
<evidence type="ECO:0000256" key="1">
    <source>
        <dbReference type="SAM" id="MobiDB-lite"/>
    </source>
</evidence>
<dbReference type="OrthoDB" id="3060725at2759"/>
<dbReference type="Proteomes" id="UP001140091">
    <property type="component" value="Unassembled WGS sequence"/>
</dbReference>
<accession>A0A9W8J3G4</accession>
<evidence type="ECO:0000313" key="2">
    <source>
        <dbReference type="EMBL" id="KAJ2923785.1"/>
    </source>
</evidence>
<comment type="caution">
    <text evidence="2">The sequence shown here is derived from an EMBL/GenBank/DDBJ whole genome shotgun (WGS) entry which is preliminary data.</text>
</comment>
<feature type="non-terminal residue" evidence="2">
    <location>
        <position position="1"/>
    </location>
</feature>
<dbReference type="AlphaFoldDB" id="A0A9W8J3G4"/>
<keyword evidence="3" id="KW-1185">Reference proteome</keyword>
<feature type="compositionally biased region" description="Basic and acidic residues" evidence="1">
    <location>
        <begin position="397"/>
        <end position="406"/>
    </location>
</feature>
<reference evidence="2" key="1">
    <citation type="submission" date="2022-06" db="EMBL/GenBank/DDBJ databases">
        <title>Genome Sequence of Candolleomyces eurysporus.</title>
        <authorList>
            <person name="Buettner E."/>
        </authorList>
    </citation>
    <scope>NUCLEOTIDE SEQUENCE</scope>
    <source>
        <strain evidence="2">VTCC 930004</strain>
    </source>
</reference>
<evidence type="ECO:0000313" key="3">
    <source>
        <dbReference type="Proteomes" id="UP001140091"/>
    </source>
</evidence>
<feature type="region of interest" description="Disordered" evidence="1">
    <location>
        <begin position="1"/>
        <end position="24"/>
    </location>
</feature>
<sequence length="416" mass="45042">MAPTVPSRPTSPERDAAELAADVTTNQYERRARKGGIYDQLVEQIAAAAPQFIASGSVMHGVQYLSHYVPAQTNNGWNKLSFKLNDSKGEEFRTCIFGEMGGTRIGTAIGAKGNFYSGKDGDTRVIEDNTTVRNIYMLTGPEGHHELVRAAWDNQIHELNNAFGDIVIEFNLAENALKGIVSGDPRGDIFAIRAAGVPIYKNLGRATNGRSALPSTPATKRTVISTSSIASMRDAGSAVTGSSPAQGESAVASTTASRANYIEGTKVTEQTTYDVSCLPDHAGPMFKHQHCVVVQPRIIDVDGKTLVKPWQIPEKLRPGTLVLMEGTFSVWFIPGGNPVFQYTASAIKILDESDEEPQLPTIQEMTPKKPPTYNNTPKRLSAFEDFGSPVKKPKSQQTDKKDDSATKSKGKGKARN</sequence>
<dbReference type="EMBL" id="JANBPK010001281">
    <property type="protein sequence ID" value="KAJ2923785.1"/>
    <property type="molecule type" value="Genomic_DNA"/>
</dbReference>